<evidence type="ECO:0000313" key="4">
    <source>
        <dbReference type="EMBL" id="PQJ09465.1"/>
    </source>
</evidence>
<feature type="transmembrane region" description="Helical" evidence="2">
    <location>
        <begin position="56"/>
        <end position="78"/>
    </location>
</feature>
<accession>A0A2S7SS90</accession>
<evidence type="ECO:0000256" key="1">
    <source>
        <dbReference type="ARBA" id="ARBA00006464"/>
    </source>
</evidence>
<protein>
    <recommendedName>
        <fullName evidence="3">Bacterial sugar transferase domain-containing protein</fullName>
    </recommendedName>
</protein>
<reference evidence="4 5" key="1">
    <citation type="submission" date="2018-01" db="EMBL/GenBank/DDBJ databases">
        <title>A novel member of the phylum Bacteroidetes isolated from glacier ice.</title>
        <authorList>
            <person name="Liu Q."/>
            <person name="Xin Y.-H."/>
        </authorList>
    </citation>
    <scope>NUCLEOTIDE SEQUENCE [LARGE SCALE GENOMIC DNA]</scope>
    <source>
        <strain evidence="4 5">RB1R16</strain>
    </source>
</reference>
<feature type="domain" description="Bacterial sugar transferase" evidence="3">
    <location>
        <begin position="51"/>
        <end position="235"/>
    </location>
</feature>
<dbReference type="AlphaFoldDB" id="A0A2S7SS90"/>
<dbReference type="InterPro" id="IPR003362">
    <property type="entry name" value="Bact_transf"/>
</dbReference>
<evidence type="ECO:0000313" key="5">
    <source>
        <dbReference type="Proteomes" id="UP000239872"/>
    </source>
</evidence>
<dbReference type="EMBL" id="PPSL01000006">
    <property type="protein sequence ID" value="PQJ09465.1"/>
    <property type="molecule type" value="Genomic_DNA"/>
</dbReference>
<keyword evidence="2" id="KW-0472">Membrane</keyword>
<comment type="similarity">
    <text evidence="1">Belongs to the bacterial sugar transferase family.</text>
</comment>
<evidence type="ECO:0000256" key="2">
    <source>
        <dbReference type="SAM" id="Phobius"/>
    </source>
</evidence>
<dbReference type="GO" id="GO:0016780">
    <property type="term" value="F:phosphotransferase activity, for other substituted phosphate groups"/>
    <property type="evidence" value="ECO:0007669"/>
    <property type="project" value="TreeGrafter"/>
</dbReference>
<comment type="caution">
    <text evidence="4">The sequence shown here is derived from an EMBL/GenBank/DDBJ whole genome shotgun (WGS) entry which is preliminary data.</text>
</comment>
<dbReference type="OrthoDB" id="9808602at2"/>
<dbReference type="PANTHER" id="PTHR30576:SF0">
    <property type="entry name" value="UNDECAPRENYL-PHOSPHATE N-ACETYLGALACTOSAMINYL 1-PHOSPHATE TRANSFERASE-RELATED"/>
    <property type="match status" value="1"/>
</dbReference>
<keyword evidence="5" id="KW-1185">Reference proteome</keyword>
<dbReference type="RefSeq" id="WP_105040915.1">
    <property type="nucleotide sequence ID" value="NZ_PPSL01000006.1"/>
</dbReference>
<organism evidence="4 5">
    <name type="scientific">Flavipsychrobacter stenotrophus</name>
    <dbReference type="NCBI Taxonomy" id="2077091"/>
    <lineage>
        <taxon>Bacteria</taxon>
        <taxon>Pseudomonadati</taxon>
        <taxon>Bacteroidota</taxon>
        <taxon>Chitinophagia</taxon>
        <taxon>Chitinophagales</taxon>
        <taxon>Chitinophagaceae</taxon>
        <taxon>Flavipsychrobacter</taxon>
    </lineage>
</organism>
<gene>
    <name evidence="4" type="ORF">CJD36_019690</name>
</gene>
<proteinExistence type="inferred from homology"/>
<dbReference type="PANTHER" id="PTHR30576">
    <property type="entry name" value="COLANIC BIOSYNTHESIS UDP-GLUCOSE LIPID CARRIER TRANSFERASE"/>
    <property type="match status" value="1"/>
</dbReference>
<name>A0A2S7SS90_9BACT</name>
<dbReference type="Proteomes" id="UP000239872">
    <property type="component" value="Unassembled WGS sequence"/>
</dbReference>
<dbReference type="Pfam" id="PF02397">
    <property type="entry name" value="Bac_transf"/>
    <property type="match status" value="1"/>
</dbReference>
<keyword evidence="2" id="KW-0812">Transmembrane</keyword>
<evidence type="ECO:0000259" key="3">
    <source>
        <dbReference type="Pfam" id="PF02397"/>
    </source>
</evidence>
<keyword evidence="2" id="KW-1133">Transmembrane helix</keyword>
<sequence length="246" mass="28775">MEHNSTLEFTVERTPIVSIPQSNISNIRYMFQEINQLYLEHKPAAYYYPIKRLVDITISSIFILLVMSWLTPILALLIKLSSKGPVFFIQKRTGLMGAEFNCYKFRTMYVNDEADTTQVSINDKRITGVGKFLRISHLDETAQFFNVFLGQMSIVGPRPHMVYHTNYYSEVIPYYNLRLEVKPGMTGMAQIKDYIGEINGERELRKRIQWDIYYMKHRSLLLDMQILITTGRKVFIKAADFISKKD</sequence>